<comment type="subcellular location">
    <subcellularLocation>
        <location evidence="1">Cytoplasm</location>
    </subcellularLocation>
</comment>
<dbReference type="GO" id="GO:0007165">
    <property type="term" value="P:signal transduction"/>
    <property type="evidence" value="ECO:0007669"/>
    <property type="project" value="InterPro"/>
</dbReference>
<dbReference type="FunFam" id="2.40.50.180:FF:000002">
    <property type="entry name" value="Chemotaxis protein CheW"/>
    <property type="match status" value="1"/>
</dbReference>
<proteinExistence type="predicted"/>
<dbReference type="SUPFAM" id="SSF50341">
    <property type="entry name" value="CheW-like"/>
    <property type="match status" value="1"/>
</dbReference>
<dbReference type="InterPro" id="IPR036061">
    <property type="entry name" value="CheW-like_dom_sf"/>
</dbReference>
<dbReference type="EMBL" id="FNBS01000007">
    <property type="protein sequence ID" value="SDF24362.1"/>
    <property type="molecule type" value="Genomic_DNA"/>
</dbReference>
<dbReference type="Pfam" id="PF01584">
    <property type="entry name" value="CheW"/>
    <property type="match status" value="1"/>
</dbReference>
<dbReference type="Proteomes" id="UP000183404">
    <property type="component" value="Unassembled WGS sequence"/>
</dbReference>
<evidence type="ECO:0000313" key="6">
    <source>
        <dbReference type="EMBL" id="SDF24362.1"/>
    </source>
</evidence>
<sequence length="141" mass="15989">MSLYVIAKIDEEEYAINIEKVQTIEKVMPITRVPQTESHVKGVINLRGEIIPVISLRAKLGLPEKEYDEDTRIVVLKAYDMLVGMIVDNANEVVDIAEEDIDNLVFNEASDEFGKFVSKVGKIKDKVFLILDLKKLLDVRV</sequence>
<dbReference type="SMART" id="SM00260">
    <property type="entry name" value="CheW"/>
    <property type="match status" value="1"/>
</dbReference>
<dbReference type="GO" id="GO:0005829">
    <property type="term" value="C:cytosol"/>
    <property type="evidence" value="ECO:0007669"/>
    <property type="project" value="TreeGrafter"/>
</dbReference>
<dbReference type="PANTHER" id="PTHR22617:SF23">
    <property type="entry name" value="CHEMOTAXIS PROTEIN CHEW"/>
    <property type="match status" value="1"/>
</dbReference>
<organism evidence="6 7">
    <name type="scientific">Thermoanaerobacter thermohydrosulfuricus</name>
    <name type="common">Clostridium thermohydrosulfuricum</name>
    <dbReference type="NCBI Taxonomy" id="1516"/>
    <lineage>
        <taxon>Bacteria</taxon>
        <taxon>Bacillati</taxon>
        <taxon>Bacillota</taxon>
        <taxon>Clostridia</taxon>
        <taxon>Thermoanaerobacterales</taxon>
        <taxon>Thermoanaerobacteraceae</taxon>
        <taxon>Thermoanaerobacter</taxon>
    </lineage>
</organism>
<dbReference type="PANTHER" id="PTHR22617">
    <property type="entry name" value="CHEMOTAXIS SENSOR HISTIDINE KINASE-RELATED"/>
    <property type="match status" value="1"/>
</dbReference>
<evidence type="ECO:0000313" key="7">
    <source>
        <dbReference type="Proteomes" id="UP000183404"/>
    </source>
</evidence>
<dbReference type="RefSeq" id="WP_004396195.1">
    <property type="nucleotide sequence ID" value="NZ_FNBS01000007.1"/>
</dbReference>
<accession>A0A1G7JHB1</accession>
<evidence type="ECO:0000256" key="2">
    <source>
        <dbReference type="ARBA" id="ARBA00021483"/>
    </source>
</evidence>
<evidence type="ECO:0000256" key="4">
    <source>
        <dbReference type="ARBA" id="ARBA00022500"/>
    </source>
</evidence>
<dbReference type="GO" id="GO:0006935">
    <property type="term" value="P:chemotaxis"/>
    <property type="evidence" value="ECO:0007669"/>
    <property type="project" value="UniProtKB-KW"/>
</dbReference>
<evidence type="ECO:0000256" key="1">
    <source>
        <dbReference type="ARBA" id="ARBA00004496"/>
    </source>
</evidence>
<keyword evidence="3" id="KW-0963">Cytoplasm</keyword>
<dbReference type="InterPro" id="IPR002545">
    <property type="entry name" value="CheW-lke_dom"/>
</dbReference>
<keyword evidence="4" id="KW-0145">Chemotaxis</keyword>
<dbReference type="InterPro" id="IPR039315">
    <property type="entry name" value="CheW"/>
</dbReference>
<feature type="domain" description="CheW-like" evidence="5">
    <location>
        <begin position="1"/>
        <end position="141"/>
    </location>
</feature>
<dbReference type="AlphaFoldDB" id="A0A1G7JHB1"/>
<evidence type="ECO:0000259" key="5">
    <source>
        <dbReference type="PROSITE" id="PS50851"/>
    </source>
</evidence>
<gene>
    <name evidence="6" type="ORF">SAMN04244560_00454</name>
</gene>
<protein>
    <recommendedName>
        <fullName evidence="2">Chemotaxis protein CheW</fullName>
    </recommendedName>
</protein>
<dbReference type="Gene3D" id="2.40.50.180">
    <property type="entry name" value="CheA-289, Domain 4"/>
    <property type="match status" value="1"/>
</dbReference>
<reference evidence="6 7" key="1">
    <citation type="submission" date="2016-10" db="EMBL/GenBank/DDBJ databases">
        <authorList>
            <person name="de Groot N.N."/>
        </authorList>
    </citation>
    <scope>NUCLEOTIDE SEQUENCE [LARGE SCALE GENOMIC DNA]</scope>
    <source>
        <strain evidence="6 7">DSM 569</strain>
    </source>
</reference>
<dbReference type="PROSITE" id="PS50851">
    <property type="entry name" value="CHEW"/>
    <property type="match status" value="1"/>
</dbReference>
<name>A0A1G7JHB1_THETY</name>
<dbReference type="Gene3D" id="2.30.30.40">
    <property type="entry name" value="SH3 Domains"/>
    <property type="match status" value="1"/>
</dbReference>
<evidence type="ECO:0000256" key="3">
    <source>
        <dbReference type="ARBA" id="ARBA00022490"/>
    </source>
</evidence>